<dbReference type="Gene3D" id="3.30.920.10">
    <property type="entry name" value="Frataxin/CyaY"/>
    <property type="match status" value="1"/>
</dbReference>
<dbReference type="GO" id="GO:0034986">
    <property type="term" value="F:iron chaperone activity"/>
    <property type="evidence" value="ECO:0007669"/>
    <property type="project" value="TreeGrafter"/>
</dbReference>
<protein>
    <recommendedName>
        <fullName evidence="7">Ferroxidase</fullName>
    </recommendedName>
</protein>
<dbReference type="PRINTS" id="PR00904">
    <property type="entry name" value="FRATAXIN"/>
</dbReference>
<comment type="similarity">
    <text evidence="1">Belongs to the frataxin family.</text>
</comment>
<gene>
    <name evidence="5" type="ORF">V8G54_035692</name>
</gene>
<keyword evidence="2" id="KW-0406">Ion transport</keyword>
<name>A0AAQ3REN6_VIGMU</name>
<evidence type="ECO:0000256" key="1">
    <source>
        <dbReference type="ARBA" id="ARBA00008183"/>
    </source>
</evidence>
<organism evidence="5 6">
    <name type="scientific">Vigna mungo</name>
    <name type="common">Black gram</name>
    <name type="synonym">Phaseolus mungo</name>
    <dbReference type="NCBI Taxonomy" id="3915"/>
    <lineage>
        <taxon>Eukaryota</taxon>
        <taxon>Viridiplantae</taxon>
        <taxon>Streptophyta</taxon>
        <taxon>Embryophyta</taxon>
        <taxon>Tracheophyta</taxon>
        <taxon>Spermatophyta</taxon>
        <taxon>Magnoliopsida</taxon>
        <taxon>eudicotyledons</taxon>
        <taxon>Gunneridae</taxon>
        <taxon>Pentapetalae</taxon>
        <taxon>rosids</taxon>
        <taxon>fabids</taxon>
        <taxon>Fabales</taxon>
        <taxon>Fabaceae</taxon>
        <taxon>Papilionoideae</taxon>
        <taxon>50 kb inversion clade</taxon>
        <taxon>NPAAA clade</taxon>
        <taxon>indigoferoid/millettioid clade</taxon>
        <taxon>Phaseoleae</taxon>
        <taxon>Vigna</taxon>
    </lineage>
</organism>
<proteinExistence type="inferred from homology"/>
<dbReference type="GO" id="GO:0016226">
    <property type="term" value="P:iron-sulfur cluster assembly"/>
    <property type="evidence" value="ECO:0007669"/>
    <property type="project" value="InterPro"/>
</dbReference>
<dbReference type="SMART" id="SM01219">
    <property type="entry name" value="Frataxin_Cyay"/>
    <property type="match status" value="1"/>
</dbReference>
<dbReference type="AlphaFoldDB" id="A0AAQ3REN6"/>
<sequence>MAKGKQCFTFDVTIGNKVKEATRPPNANDRIFEDELSEYNAEVKKAMASKLVLQRRLLRFLQLLAPSSSSSTHMVPFLSKSSLLPSRTSYSRNLCSGSFNLDESQAPLTVDYRSLLDESEFHRLADSTIHSVQEKLEDYGDLVEVDGFDIDYGNDVLTVKLGDLGTYVLNKQTPNRQLWLSSPMRSVVRQGLIGIGISRLGFIDGTKQTCIKSWKVSWSSYVAKLSFFPKLLKSLLIGRIIVALGIVVSYPTILASSFGGLRNTRPAS</sequence>
<evidence type="ECO:0000313" key="5">
    <source>
        <dbReference type="EMBL" id="WVY90178.1"/>
    </source>
</evidence>
<dbReference type="Proteomes" id="UP001374535">
    <property type="component" value="Chromosome 11"/>
</dbReference>
<keyword evidence="4" id="KW-0472">Membrane</keyword>
<evidence type="ECO:0000256" key="3">
    <source>
        <dbReference type="ARBA" id="ARBA00023004"/>
    </source>
</evidence>
<dbReference type="GO" id="GO:0004322">
    <property type="term" value="F:ferroxidase activity"/>
    <property type="evidence" value="ECO:0007669"/>
    <property type="project" value="TreeGrafter"/>
</dbReference>
<dbReference type="GO" id="GO:0051537">
    <property type="term" value="F:2 iron, 2 sulfur cluster binding"/>
    <property type="evidence" value="ECO:0007669"/>
    <property type="project" value="TreeGrafter"/>
</dbReference>
<dbReference type="PANTHER" id="PTHR16821">
    <property type="entry name" value="FRATAXIN"/>
    <property type="match status" value="1"/>
</dbReference>
<reference evidence="5 6" key="1">
    <citation type="journal article" date="2023" name="Life. Sci Alliance">
        <title>Evolutionary insights into 3D genome organization and epigenetic landscape of Vigna mungo.</title>
        <authorList>
            <person name="Junaid A."/>
            <person name="Singh B."/>
            <person name="Bhatia S."/>
        </authorList>
    </citation>
    <scope>NUCLEOTIDE SEQUENCE [LARGE SCALE GENOMIC DNA]</scope>
    <source>
        <strain evidence="5">Urdbean</strain>
    </source>
</reference>
<dbReference type="GO" id="GO:0008199">
    <property type="term" value="F:ferric iron binding"/>
    <property type="evidence" value="ECO:0007669"/>
    <property type="project" value="InterPro"/>
</dbReference>
<keyword evidence="4" id="KW-0812">Transmembrane</keyword>
<evidence type="ECO:0000313" key="6">
    <source>
        <dbReference type="Proteomes" id="UP001374535"/>
    </source>
</evidence>
<dbReference type="Pfam" id="PF01491">
    <property type="entry name" value="Frataxin_Cyay"/>
    <property type="match status" value="1"/>
</dbReference>
<keyword evidence="2" id="KW-0410">Iron transport</keyword>
<dbReference type="InterPro" id="IPR002908">
    <property type="entry name" value="Frataxin/CyaY"/>
</dbReference>
<dbReference type="GO" id="GO:0006879">
    <property type="term" value="P:intracellular iron ion homeostasis"/>
    <property type="evidence" value="ECO:0007669"/>
    <property type="project" value="TreeGrafter"/>
</dbReference>
<accession>A0AAQ3REN6</accession>
<evidence type="ECO:0000256" key="2">
    <source>
        <dbReference type="ARBA" id="ARBA00022496"/>
    </source>
</evidence>
<dbReference type="InterPro" id="IPR020895">
    <property type="entry name" value="Frataxin_CS"/>
</dbReference>
<keyword evidence="3" id="KW-0408">Iron</keyword>
<dbReference type="GO" id="GO:0005739">
    <property type="term" value="C:mitochondrion"/>
    <property type="evidence" value="ECO:0007669"/>
    <property type="project" value="TreeGrafter"/>
</dbReference>
<dbReference type="EMBL" id="CP144690">
    <property type="protein sequence ID" value="WVY90178.1"/>
    <property type="molecule type" value="Genomic_DNA"/>
</dbReference>
<dbReference type="PROSITE" id="PS01344">
    <property type="entry name" value="FRATAXIN_1"/>
    <property type="match status" value="1"/>
</dbReference>
<dbReference type="SUPFAM" id="SSF55387">
    <property type="entry name" value="Frataxin/Nqo15-like"/>
    <property type="match status" value="1"/>
</dbReference>
<evidence type="ECO:0008006" key="7">
    <source>
        <dbReference type="Google" id="ProtNLM"/>
    </source>
</evidence>
<dbReference type="GO" id="GO:0008198">
    <property type="term" value="F:ferrous iron binding"/>
    <property type="evidence" value="ECO:0007669"/>
    <property type="project" value="TreeGrafter"/>
</dbReference>
<keyword evidence="6" id="KW-1185">Reference proteome</keyword>
<dbReference type="PANTHER" id="PTHR16821:SF2">
    <property type="entry name" value="FRATAXIN, MITOCHONDRIAL"/>
    <property type="match status" value="1"/>
</dbReference>
<keyword evidence="2" id="KW-0813">Transport</keyword>
<dbReference type="GO" id="GO:0006826">
    <property type="term" value="P:iron ion transport"/>
    <property type="evidence" value="ECO:0007669"/>
    <property type="project" value="UniProtKB-KW"/>
</dbReference>
<keyword evidence="4" id="KW-1133">Transmembrane helix</keyword>
<dbReference type="PROSITE" id="PS50810">
    <property type="entry name" value="FRATAXIN_2"/>
    <property type="match status" value="1"/>
</dbReference>
<dbReference type="InterPro" id="IPR036524">
    <property type="entry name" value="Frataxin/CyaY_sf"/>
</dbReference>
<evidence type="ECO:0000256" key="4">
    <source>
        <dbReference type="SAM" id="Phobius"/>
    </source>
</evidence>
<feature type="transmembrane region" description="Helical" evidence="4">
    <location>
        <begin position="236"/>
        <end position="258"/>
    </location>
</feature>